<keyword evidence="1" id="KW-0175">Coiled coil</keyword>
<dbReference type="Gene3D" id="2.60.120.10">
    <property type="entry name" value="Jelly Rolls"/>
    <property type="match status" value="2"/>
</dbReference>
<feature type="region of interest" description="Disordered" evidence="2">
    <location>
        <begin position="725"/>
        <end position="768"/>
    </location>
</feature>
<dbReference type="AlphaFoldDB" id="A0A8K1FGG1"/>
<feature type="compositionally biased region" description="Polar residues" evidence="2">
    <location>
        <begin position="163"/>
        <end position="173"/>
    </location>
</feature>
<evidence type="ECO:0000256" key="2">
    <source>
        <dbReference type="SAM" id="MobiDB-lite"/>
    </source>
</evidence>
<accession>A0A8K1FGG1</accession>
<gene>
    <name evidence="4" type="ORF">Poli38472_005348</name>
</gene>
<dbReference type="InterPro" id="IPR018490">
    <property type="entry name" value="cNMP-bd_dom_sf"/>
</dbReference>
<feature type="region of interest" description="Disordered" evidence="2">
    <location>
        <begin position="542"/>
        <end position="610"/>
    </location>
</feature>
<dbReference type="SUPFAM" id="SSF51206">
    <property type="entry name" value="cAMP-binding domain-like"/>
    <property type="match status" value="2"/>
</dbReference>
<organism evidence="4 5">
    <name type="scientific">Pythium oligandrum</name>
    <name type="common">Mycoparasitic fungus</name>
    <dbReference type="NCBI Taxonomy" id="41045"/>
    <lineage>
        <taxon>Eukaryota</taxon>
        <taxon>Sar</taxon>
        <taxon>Stramenopiles</taxon>
        <taxon>Oomycota</taxon>
        <taxon>Peronosporomycetes</taxon>
        <taxon>Pythiales</taxon>
        <taxon>Pythiaceae</taxon>
        <taxon>Pythium</taxon>
    </lineage>
</organism>
<dbReference type="PROSITE" id="PS50042">
    <property type="entry name" value="CNMP_BINDING_3"/>
    <property type="match status" value="1"/>
</dbReference>
<feature type="region of interest" description="Disordered" evidence="2">
    <location>
        <begin position="659"/>
        <end position="678"/>
    </location>
</feature>
<evidence type="ECO:0000259" key="3">
    <source>
        <dbReference type="PROSITE" id="PS50042"/>
    </source>
</evidence>
<dbReference type="EMBL" id="SPLM01000073">
    <property type="protein sequence ID" value="TMW62730.1"/>
    <property type="molecule type" value="Genomic_DNA"/>
</dbReference>
<dbReference type="PANTHER" id="PTHR23011">
    <property type="entry name" value="CYCLIC NUCLEOTIDE-BINDING DOMAIN CONTAINING PROTEIN"/>
    <property type="match status" value="1"/>
</dbReference>
<feature type="compositionally biased region" description="Basic residues" evidence="2">
    <location>
        <begin position="739"/>
        <end position="753"/>
    </location>
</feature>
<proteinExistence type="predicted"/>
<reference evidence="4" key="1">
    <citation type="submission" date="2019-03" db="EMBL/GenBank/DDBJ databases">
        <title>Long read genome sequence of the mycoparasitic Pythium oligandrum ATCC 38472 isolated from sugarbeet rhizosphere.</title>
        <authorList>
            <person name="Gaulin E."/>
        </authorList>
    </citation>
    <scope>NUCLEOTIDE SEQUENCE</scope>
    <source>
        <strain evidence="4">ATCC 38472_TT</strain>
    </source>
</reference>
<sequence>MSAVVPMELVPPRRMSRKPTLTRQFVKSGTQRRRSFLMELQDQMDLQRLQEEEREKQQEITNLHRVLEKPPETRDAVDIDSLYDWVMRNGSTNKIFQGAQEIICKTICREMTLLELPAKGPVCYQGDYGDIFYIIITGSVSLYLDPKRSVRAETHPNPKGPGSENQASVTQETYRQKRPVGVDGENDAAEVRPESFGSLIKQIGAGGTFGELAVMDPTARRSCTIICDVTTSFICLKRGAYQRLIRITNSSHLDFTQAEFLETLFFFERWPHTELTRVSNRLRNMTFATDTYLSKIGSEANLVFFIYAGVVQETVPLVQYLNGNGNIHRCSTVETETALRAIQGLSINDRRQKQPQQRRRIALELNLYQDHDICGEYPIFCNKTLSNTDLLAITDVKALVMDRETWKDVFYMHGLEHIKEAFVKLRRLAQARENWRQTRIKLALSNPGLNLTISTKAMMQDGKCMCGWCGSQEHITGDLTCPTLLASKQRQADKQQKKKAPPEMITAKAHAVKNTLHFVNELAETASRLHRKESAIAMGWDVEDFERPKTPRTPSSSRPSSRERPVQRHKSLKTAAQEIIRESKSARTSVDETPETLQPTPPISFSRQSTRTLNLTLPPVEVVPSSLPKTPEAKPVLPINVAASHRVLSKAGSLFNVHKLSTDEPSRDEDEDSSQPLKVEEVRKTGFTEELEAQYRQEMLRKMKRSGPVTLEDYYEVRGQVLESIQDSSTLTSEERFKAKPPPRKPKIPKPNRRLAMCSKNREPRPDRFNRKINRMLKKMWKHDHPLPVVEESL</sequence>
<feature type="domain" description="Cyclic nucleotide-binding" evidence="3">
    <location>
        <begin position="95"/>
        <end position="245"/>
    </location>
</feature>
<dbReference type="PROSITE" id="PS00888">
    <property type="entry name" value="CNMP_BINDING_1"/>
    <property type="match status" value="1"/>
</dbReference>
<protein>
    <recommendedName>
        <fullName evidence="3">Cyclic nucleotide-binding domain-containing protein</fullName>
    </recommendedName>
</protein>
<dbReference type="CDD" id="cd00038">
    <property type="entry name" value="CAP_ED"/>
    <property type="match status" value="1"/>
</dbReference>
<feature type="coiled-coil region" evidence="1">
    <location>
        <begin position="37"/>
        <end position="69"/>
    </location>
</feature>
<dbReference type="InterPro" id="IPR000595">
    <property type="entry name" value="cNMP-bd_dom"/>
</dbReference>
<dbReference type="PANTHER" id="PTHR23011:SF28">
    <property type="entry name" value="CYCLIC NUCLEOTIDE-BINDING DOMAIN CONTAINING PROTEIN"/>
    <property type="match status" value="1"/>
</dbReference>
<dbReference type="OrthoDB" id="2021138at2759"/>
<name>A0A8K1FGG1_PYTOL</name>
<evidence type="ECO:0000313" key="4">
    <source>
        <dbReference type="EMBL" id="TMW62730.1"/>
    </source>
</evidence>
<dbReference type="InterPro" id="IPR014710">
    <property type="entry name" value="RmlC-like_jellyroll"/>
</dbReference>
<feature type="compositionally biased region" description="Polar residues" evidence="2">
    <location>
        <begin position="595"/>
        <end position="610"/>
    </location>
</feature>
<evidence type="ECO:0000256" key="1">
    <source>
        <dbReference type="SAM" id="Coils"/>
    </source>
</evidence>
<feature type="region of interest" description="Disordered" evidence="2">
    <location>
        <begin position="151"/>
        <end position="187"/>
    </location>
</feature>
<dbReference type="InterPro" id="IPR018488">
    <property type="entry name" value="cNMP-bd_CS"/>
</dbReference>
<comment type="caution">
    <text evidence="4">The sequence shown here is derived from an EMBL/GenBank/DDBJ whole genome shotgun (WGS) entry which is preliminary data.</text>
</comment>
<dbReference type="Proteomes" id="UP000794436">
    <property type="component" value="Unassembled WGS sequence"/>
</dbReference>
<keyword evidence="5" id="KW-1185">Reference proteome</keyword>
<evidence type="ECO:0000313" key="5">
    <source>
        <dbReference type="Proteomes" id="UP000794436"/>
    </source>
</evidence>